<dbReference type="CDD" id="cd11062">
    <property type="entry name" value="CYP58-like"/>
    <property type="match status" value="1"/>
</dbReference>
<dbReference type="OrthoDB" id="3945418at2759"/>
<evidence type="ECO:0000256" key="6">
    <source>
        <dbReference type="ARBA" id="ARBA00023033"/>
    </source>
</evidence>
<evidence type="ECO:0000256" key="1">
    <source>
        <dbReference type="ARBA" id="ARBA00001971"/>
    </source>
</evidence>
<evidence type="ECO:0000313" key="10">
    <source>
        <dbReference type="Proteomes" id="UP000054321"/>
    </source>
</evidence>
<dbReference type="PROSITE" id="PS00086">
    <property type="entry name" value="CYTOCHROME_P450"/>
    <property type="match status" value="1"/>
</dbReference>
<evidence type="ECO:0000256" key="8">
    <source>
        <dbReference type="RuleBase" id="RU000461"/>
    </source>
</evidence>
<gene>
    <name evidence="9" type="ORF">OIDMADRAFT_44816</name>
</gene>
<dbReference type="HOGENOM" id="CLU_001570_14_4_1"/>
<evidence type="ECO:0000256" key="2">
    <source>
        <dbReference type="ARBA" id="ARBA00010617"/>
    </source>
</evidence>
<keyword evidence="5 7" id="KW-0408">Iron</keyword>
<evidence type="ECO:0008006" key="11">
    <source>
        <dbReference type="Google" id="ProtNLM"/>
    </source>
</evidence>
<dbReference type="Gene3D" id="1.10.630.10">
    <property type="entry name" value="Cytochrome P450"/>
    <property type="match status" value="1"/>
</dbReference>
<proteinExistence type="inferred from homology"/>
<evidence type="ECO:0000313" key="9">
    <source>
        <dbReference type="EMBL" id="KIM96041.1"/>
    </source>
</evidence>
<protein>
    <recommendedName>
        <fullName evidence="11">Cytochrome P450</fullName>
    </recommendedName>
</protein>
<keyword evidence="7 8" id="KW-0349">Heme</keyword>
<dbReference type="AlphaFoldDB" id="A0A0C3H0L1"/>
<dbReference type="EMBL" id="KN832885">
    <property type="protein sequence ID" value="KIM96041.1"/>
    <property type="molecule type" value="Genomic_DNA"/>
</dbReference>
<name>A0A0C3H0L1_OIDMZ</name>
<evidence type="ECO:0000256" key="7">
    <source>
        <dbReference type="PIRSR" id="PIRSR602401-1"/>
    </source>
</evidence>
<sequence>MTILQIVETAAAASLLLTVAEAVRRLYFHPIAHIPGPRLAALTWWYEFYFDVIKPGQYVFKIQELHKKYGPIIRVTPDEIHINDVGFLDTVYAPSMVRRDKYAYQLRALRVPGSVTAATDFDAHKKRREPLSPFFSKRNVVHLEPMVNQKVRQLCQLISKHAVNETPVNLSDVLFAFSNDVASNFVFAHQSDVLADEERSATLRQHSNELLLGININKHFPWIPDFLESLPLFISKPMMPPGLIDLLELFVKARSELMEVLKAKASGKSSDMPLGPTGKESVFRTILDNPSLPPFEKSVLRLEQEGALLVLAGTESPAKSLSIIFCHLLLNPSIFSKLRAELNTVPETATWVELEQLPYLSAVLEEGNRLSFGVTARMARIAHETLTYTPSSHAVPQSSTGKSYAIPPGTPVSITSLSAHTAETVFPDPFKFNPERWLGSEGRGLRKYQMAFGKGGRKCLGFELARAELYLAAAALVRSFDMTLWETDESDVAFVHDYQISMPNFSSKGVRIMVKKL</sequence>
<keyword evidence="4 8" id="KW-0560">Oxidoreductase</keyword>
<dbReference type="InterPro" id="IPR001128">
    <property type="entry name" value="Cyt_P450"/>
</dbReference>
<dbReference type="GO" id="GO:0004497">
    <property type="term" value="F:monooxygenase activity"/>
    <property type="evidence" value="ECO:0007669"/>
    <property type="project" value="UniProtKB-KW"/>
</dbReference>
<dbReference type="PANTHER" id="PTHR24305">
    <property type="entry name" value="CYTOCHROME P450"/>
    <property type="match status" value="1"/>
</dbReference>
<dbReference type="Proteomes" id="UP000054321">
    <property type="component" value="Unassembled WGS sequence"/>
</dbReference>
<dbReference type="GO" id="GO:0005506">
    <property type="term" value="F:iron ion binding"/>
    <property type="evidence" value="ECO:0007669"/>
    <property type="project" value="InterPro"/>
</dbReference>
<dbReference type="GO" id="GO:0016705">
    <property type="term" value="F:oxidoreductase activity, acting on paired donors, with incorporation or reduction of molecular oxygen"/>
    <property type="evidence" value="ECO:0007669"/>
    <property type="project" value="InterPro"/>
</dbReference>
<dbReference type="InterPro" id="IPR017972">
    <property type="entry name" value="Cyt_P450_CS"/>
</dbReference>
<dbReference type="PANTHER" id="PTHR24305:SF157">
    <property type="entry name" value="N-ACETYLTRYPTOPHAN 6-HYDROXYLASE IVOC-RELATED"/>
    <property type="match status" value="1"/>
</dbReference>
<accession>A0A0C3H0L1</accession>
<comment type="similarity">
    <text evidence="2 8">Belongs to the cytochrome P450 family.</text>
</comment>
<keyword evidence="3 7" id="KW-0479">Metal-binding</keyword>
<dbReference type="PRINTS" id="PR00463">
    <property type="entry name" value="EP450I"/>
</dbReference>
<keyword evidence="6 8" id="KW-0503">Monooxygenase</keyword>
<dbReference type="InParanoid" id="A0A0C3H0L1"/>
<comment type="cofactor">
    <cofactor evidence="1 7">
        <name>heme</name>
        <dbReference type="ChEBI" id="CHEBI:30413"/>
    </cofactor>
</comment>
<evidence type="ECO:0000256" key="3">
    <source>
        <dbReference type="ARBA" id="ARBA00022723"/>
    </source>
</evidence>
<dbReference type="InterPro" id="IPR036396">
    <property type="entry name" value="Cyt_P450_sf"/>
</dbReference>
<evidence type="ECO:0000256" key="4">
    <source>
        <dbReference type="ARBA" id="ARBA00023002"/>
    </source>
</evidence>
<reference evidence="10" key="2">
    <citation type="submission" date="2015-01" db="EMBL/GenBank/DDBJ databases">
        <title>Evolutionary Origins and Diversification of the Mycorrhizal Mutualists.</title>
        <authorList>
            <consortium name="DOE Joint Genome Institute"/>
            <consortium name="Mycorrhizal Genomics Consortium"/>
            <person name="Kohler A."/>
            <person name="Kuo A."/>
            <person name="Nagy L.G."/>
            <person name="Floudas D."/>
            <person name="Copeland A."/>
            <person name="Barry K.W."/>
            <person name="Cichocki N."/>
            <person name="Veneault-Fourrey C."/>
            <person name="LaButti K."/>
            <person name="Lindquist E.A."/>
            <person name="Lipzen A."/>
            <person name="Lundell T."/>
            <person name="Morin E."/>
            <person name="Murat C."/>
            <person name="Riley R."/>
            <person name="Ohm R."/>
            <person name="Sun H."/>
            <person name="Tunlid A."/>
            <person name="Henrissat B."/>
            <person name="Grigoriev I.V."/>
            <person name="Hibbett D.S."/>
            <person name="Martin F."/>
        </authorList>
    </citation>
    <scope>NUCLEOTIDE SEQUENCE [LARGE SCALE GENOMIC DNA]</scope>
    <source>
        <strain evidence="10">Zn</strain>
    </source>
</reference>
<dbReference type="STRING" id="913774.A0A0C3H0L1"/>
<feature type="binding site" description="axial binding residue" evidence="7">
    <location>
        <position position="459"/>
    </location>
    <ligand>
        <name>heme</name>
        <dbReference type="ChEBI" id="CHEBI:30413"/>
    </ligand>
    <ligandPart>
        <name>Fe</name>
        <dbReference type="ChEBI" id="CHEBI:18248"/>
    </ligandPart>
</feature>
<dbReference type="GO" id="GO:0020037">
    <property type="term" value="F:heme binding"/>
    <property type="evidence" value="ECO:0007669"/>
    <property type="project" value="InterPro"/>
</dbReference>
<dbReference type="Pfam" id="PF00067">
    <property type="entry name" value="p450"/>
    <property type="match status" value="1"/>
</dbReference>
<dbReference type="SUPFAM" id="SSF48264">
    <property type="entry name" value="Cytochrome P450"/>
    <property type="match status" value="1"/>
</dbReference>
<organism evidence="9 10">
    <name type="scientific">Oidiodendron maius (strain Zn)</name>
    <dbReference type="NCBI Taxonomy" id="913774"/>
    <lineage>
        <taxon>Eukaryota</taxon>
        <taxon>Fungi</taxon>
        <taxon>Dikarya</taxon>
        <taxon>Ascomycota</taxon>
        <taxon>Pezizomycotina</taxon>
        <taxon>Leotiomycetes</taxon>
        <taxon>Leotiomycetes incertae sedis</taxon>
        <taxon>Myxotrichaceae</taxon>
        <taxon>Oidiodendron</taxon>
    </lineage>
</organism>
<evidence type="ECO:0000256" key="5">
    <source>
        <dbReference type="ARBA" id="ARBA00023004"/>
    </source>
</evidence>
<dbReference type="InterPro" id="IPR002401">
    <property type="entry name" value="Cyt_P450_E_grp-I"/>
</dbReference>
<keyword evidence="10" id="KW-1185">Reference proteome</keyword>
<dbReference type="InterPro" id="IPR050121">
    <property type="entry name" value="Cytochrome_P450_monoxygenase"/>
</dbReference>
<reference evidence="9 10" key="1">
    <citation type="submission" date="2014-04" db="EMBL/GenBank/DDBJ databases">
        <authorList>
            <consortium name="DOE Joint Genome Institute"/>
            <person name="Kuo A."/>
            <person name="Martino E."/>
            <person name="Perotto S."/>
            <person name="Kohler A."/>
            <person name="Nagy L.G."/>
            <person name="Floudas D."/>
            <person name="Copeland A."/>
            <person name="Barry K.W."/>
            <person name="Cichocki N."/>
            <person name="Veneault-Fourrey C."/>
            <person name="LaButti K."/>
            <person name="Lindquist E.A."/>
            <person name="Lipzen A."/>
            <person name="Lundell T."/>
            <person name="Morin E."/>
            <person name="Murat C."/>
            <person name="Sun H."/>
            <person name="Tunlid A."/>
            <person name="Henrissat B."/>
            <person name="Grigoriev I.V."/>
            <person name="Hibbett D.S."/>
            <person name="Martin F."/>
            <person name="Nordberg H.P."/>
            <person name="Cantor M.N."/>
            <person name="Hua S.X."/>
        </authorList>
    </citation>
    <scope>NUCLEOTIDE SEQUENCE [LARGE SCALE GENOMIC DNA]</scope>
    <source>
        <strain evidence="9 10">Zn</strain>
    </source>
</reference>